<dbReference type="STRING" id="1675527.AIOL_004801"/>
<dbReference type="Proteomes" id="UP000037178">
    <property type="component" value="Unassembled WGS sequence"/>
</dbReference>
<dbReference type="EMBL" id="LFTY01000002">
    <property type="protein sequence ID" value="KMW59817.1"/>
    <property type="molecule type" value="Genomic_DNA"/>
</dbReference>
<dbReference type="PATRIC" id="fig|1675527.3.peg.5038"/>
<keyword evidence="1" id="KW-0732">Signal</keyword>
<dbReference type="OrthoDB" id="442188at2"/>
<dbReference type="Pfam" id="PF08547">
    <property type="entry name" value="CIA30"/>
    <property type="match status" value="1"/>
</dbReference>
<protein>
    <recommendedName>
        <fullName evidence="2">NADH:ubiquinone oxidoreductase intermediate-associated protein 30 domain-containing protein</fullName>
    </recommendedName>
</protein>
<dbReference type="RefSeq" id="WP_053101359.1">
    <property type="nucleotide sequence ID" value="NZ_LFTY01000002.1"/>
</dbReference>
<comment type="caution">
    <text evidence="3">The sequence shown here is derived from an EMBL/GenBank/DDBJ whole genome shotgun (WGS) entry which is preliminary data.</text>
</comment>
<feature type="signal peptide" evidence="1">
    <location>
        <begin position="1"/>
        <end position="22"/>
    </location>
</feature>
<gene>
    <name evidence="3" type="ORF">AIOL_004801</name>
</gene>
<feature type="chain" id="PRO_5005318271" description="NADH:ubiquinone oxidoreductase intermediate-associated protein 30 domain-containing protein" evidence="1">
    <location>
        <begin position="23"/>
        <end position="183"/>
    </location>
</feature>
<dbReference type="InterPro" id="IPR013857">
    <property type="entry name" value="NADH-UbQ_OxRdtase-assoc_prot30"/>
</dbReference>
<evidence type="ECO:0000256" key="1">
    <source>
        <dbReference type="SAM" id="SignalP"/>
    </source>
</evidence>
<keyword evidence="4" id="KW-1185">Reference proteome</keyword>
<evidence type="ECO:0000259" key="2">
    <source>
        <dbReference type="Pfam" id="PF08547"/>
    </source>
</evidence>
<dbReference type="InterPro" id="IPR008979">
    <property type="entry name" value="Galactose-bd-like_sf"/>
</dbReference>
<dbReference type="AlphaFoldDB" id="A0A0J9EAK0"/>
<name>A0A0J9EAK0_9RHOB</name>
<evidence type="ECO:0000313" key="3">
    <source>
        <dbReference type="EMBL" id="KMW59817.1"/>
    </source>
</evidence>
<proteinExistence type="predicted"/>
<sequence>MMHPIFPAALSLALGAAPILAAAEVFEDFTGSGPAAWEYIADGVMGGVSKGEARVLSEGPERAIHLTGTVSTENNGGFIQVRRLLPDGLPEGTKGLRLSVRGNGEAYYVFLRTKEMMRPWYYYNVAFTAPEGWETVEIPLAALTRSHAHLAELVDPAEAISIGLVAYGRDHAADLMVREITLY</sequence>
<reference evidence="3 4" key="1">
    <citation type="submission" date="2015-06" db="EMBL/GenBank/DDBJ databases">
        <title>Draft genome sequence of an Alphaproteobacteria species associated to the Mediterranean sponge Oscarella lobularis.</title>
        <authorList>
            <person name="Jourda C."/>
            <person name="Santini S."/>
            <person name="Claverie J.-M."/>
        </authorList>
    </citation>
    <scope>NUCLEOTIDE SEQUENCE [LARGE SCALE GENOMIC DNA]</scope>
    <source>
        <strain evidence="3">IGS</strain>
    </source>
</reference>
<evidence type="ECO:0000313" key="4">
    <source>
        <dbReference type="Proteomes" id="UP000037178"/>
    </source>
</evidence>
<dbReference type="SUPFAM" id="SSF49785">
    <property type="entry name" value="Galactose-binding domain-like"/>
    <property type="match status" value="1"/>
</dbReference>
<organism evidence="3 4">
    <name type="scientific">Candidatus Rhodobacter oscarellae</name>
    <dbReference type="NCBI Taxonomy" id="1675527"/>
    <lineage>
        <taxon>Bacteria</taxon>
        <taxon>Pseudomonadati</taxon>
        <taxon>Pseudomonadota</taxon>
        <taxon>Alphaproteobacteria</taxon>
        <taxon>Rhodobacterales</taxon>
        <taxon>Rhodobacter group</taxon>
        <taxon>Rhodobacter</taxon>
    </lineage>
</organism>
<accession>A0A0J9EAK0</accession>
<feature type="domain" description="NADH:ubiquinone oxidoreductase intermediate-associated protein 30" evidence="2">
    <location>
        <begin position="33"/>
        <end position="147"/>
    </location>
</feature>